<sequence>MLLIKRTHGIKSSVISLWDLPEEVLEQILAEIEQQRDLVNFACASRFCSQLVIPRHTEYRVVRLGTTTSSHVWAHLARRPDLARNIREVHMEHVLDNFTASYPREPMSLIEDVDREERTNTVQSQEMTTVLGRMSRLKSFSWDQQLQFSTPLEPHNPPFALVVLDVLQQTGSVDHLCLDIRDTFVDDEPVENCALWKMSHLRSLVVLGHWNDWPITPRYNENTLENWLNGLTSLELLRLPAGLLEKHHASLFFPNLKCIKFATSSWDIEINDTVLTFLGRHPSVEELIWDSHMMAPTYIHLPPNFLPNLRRFDGQYSLFLCLISQTESNSLSPRKFESLALGWYPDDKYIDKLCSSSGIDHQTLRFLSLGIHQTIRDVHKLAAAFPMIEELSLPGLKKEVFSFDEFVSGLEQLKHLKVLYRDMIWCGLGITKGGSDLELRDLELQLLVDKRINVLAKRCPALTQISHPKVYGWLIVICRDKGEVSTRIQNVPSTSRFEFQHYGFR</sequence>
<protein>
    <submittedName>
        <fullName evidence="1">Uncharacterized protein</fullName>
    </submittedName>
</protein>
<gene>
    <name evidence="1" type="ORF">BDN72DRAFT_961313</name>
</gene>
<reference evidence="1 2" key="1">
    <citation type="journal article" date="2019" name="Nat. Ecol. Evol.">
        <title>Megaphylogeny resolves global patterns of mushroom evolution.</title>
        <authorList>
            <person name="Varga T."/>
            <person name="Krizsan K."/>
            <person name="Foldi C."/>
            <person name="Dima B."/>
            <person name="Sanchez-Garcia M."/>
            <person name="Sanchez-Ramirez S."/>
            <person name="Szollosi G.J."/>
            <person name="Szarkandi J.G."/>
            <person name="Papp V."/>
            <person name="Albert L."/>
            <person name="Andreopoulos W."/>
            <person name="Angelini C."/>
            <person name="Antonin V."/>
            <person name="Barry K.W."/>
            <person name="Bougher N.L."/>
            <person name="Buchanan P."/>
            <person name="Buyck B."/>
            <person name="Bense V."/>
            <person name="Catcheside P."/>
            <person name="Chovatia M."/>
            <person name="Cooper J."/>
            <person name="Damon W."/>
            <person name="Desjardin D."/>
            <person name="Finy P."/>
            <person name="Geml J."/>
            <person name="Haridas S."/>
            <person name="Hughes K."/>
            <person name="Justo A."/>
            <person name="Karasinski D."/>
            <person name="Kautmanova I."/>
            <person name="Kiss B."/>
            <person name="Kocsube S."/>
            <person name="Kotiranta H."/>
            <person name="LaButti K.M."/>
            <person name="Lechner B.E."/>
            <person name="Liimatainen K."/>
            <person name="Lipzen A."/>
            <person name="Lukacs Z."/>
            <person name="Mihaltcheva S."/>
            <person name="Morgado L.N."/>
            <person name="Niskanen T."/>
            <person name="Noordeloos M.E."/>
            <person name="Ohm R.A."/>
            <person name="Ortiz-Santana B."/>
            <person name="Ovrebo C."/>
            <person name="Racz N."/>
            <person name="Riley R."/>
            <person name="Savchenko A."/>
            <person name="Shiryaev A."/>
            <person name="Soop K."/>
            <person name="Spirin V."/>
            <person name="Szebenyi C."/>
            <person name="Tomsovsky M."/>
            <person name="Tulloss R.E."/>
            <person name="Uehling J."/>
            <person name="Grigoriev I.V."/>
            <person name="Vagvolgyi C."/>
            <person name="Papp T."/>
            <person name="Martin F.M."/>
            <person name="Miettinen O."/>
            <person name="Hibbett D.S."/>
            <person name="Nagy L.G."/>
        </authorList>
    </citation>
    <scope>NUCLEOTIDE SEQUENCE [LARGE SCALE GENOMIC DNA]</scope>
    <source>
        <strain evidence="1 2">NL-1719</strain>
    </source>
</reference>
<accession>A0ACD3AND6</accession>
<dbReference type="Proteomes" id="UP000308600">
    <property type="component" value="Unassembled WGS sequence"/>
</dbReference>
<dbReference type="EMBL" id="ML208387">
    <property type="protein sequence ID" value="TFK67031.1"/>
    <property type="molecule type" value="Genomic_DNA"/>
</dbReference>
<proteinExistence type="predicted"/>
<evidence type="ECO:0000313" key="1">
    <source>
        <dbReference type="EMBL" id="TFK67031.1"/>
    </source>
</evidence>
<keyword evidence="2" id="KW-1185">Reference proteome</keyword>
<organism evidence="1 2">
    <name type="scientific">Pluteus cervinus</name>
    <dbReference type="NCBI Taxonomy" id="181527"/>
    <lineage>
        <taxon>Eukaryota</taxon>
        <taxon>Fungi</taxon>
        <taxon>Dikarya</taxon>
        <taxon>Basidiomycota</taxon>
        <taxon>Agaricomycotina</taxon>
        <taxon>Agaricomycetes</taxon>
        <taxon>Agaricomycetidae</taxon>
        <taxon>Agaricales</taxon>
        <taxon>Pluteineae</taxon>
        <taxon>Pluteaceae</taxon>
        <taxon>Pluteus</taxon>
    </lineage>
</organism>
<evidence type="ECO:0000313" key="2">
    <source>
        <dbReference type="Proteomes" id="UP000308600"/>
    </source>
</evidence>
<name>A0ACD3AND6_9AGAR</name>